<keyword evidence="1" id="KW-0472">Membrane</keyword>
<dbReference type="PANTHER" id="PTHR38598">
    <property type="entry name" value="INNER MEMBRANE PROTEIN YJCH"/>
    <property type="match status" value="1"/>
</dbReference>
<keyword evidence="1" id="KW-0812">Transmembrane</keyword>
<name>A0A0W8FY56_9ZZZZ</name>
<dbReference type="EMBL" id="LNQE01000621">
    <property type="protein sequence ID" value="KUG25705.1"/>
    <property type="molecule type" value="Genomic_DNA"/>
</dbReference>
<evidence type="ECO:0000313" key="2">
    <source>
        <dbReference type="EMBL" id="KUG25705.1"/>
    </source>
</evidence>
<organism evidence="2">
    <name type="scientific">hydrocarbon metagenome</name>
    <dbReference type="NCBI Taxonomy" id="938273"/>
    <lineage>
        <taxon>unclassified sequences</taxon>
        <taxon>metagenomes</taxon>
        <taxon>ecological metagenomes</taxon>
    </lineage>
</organism>
<dbReference type="InterPro" id="IPR007436">
    <property type="entry name" value="DUF485"/>
</dbReference>
<accession>A0A0W8FY56</accession>
<reference evidence="2" key="1">
    <citation type="journal article" date="2015" name="Proc. Natl. Acad. Sci. U.S.A.">
        <title>Networks of energetic and metabolic interactions define dynamics in microbial communities.</title>
        <authorList>
            <person name="Embree M."/>
            <person name="Liu J.K."/>
            <person name="Al-Bassam M.M."/>
            <person name="Zengler K."/>
        </authorList>
    </citation>
    <scope>NUCLEOTIDE SEQUENCE</scope>
</reference>
<feature type="transmembrane region" description="Helical" evidence="1">
    <location>
        <begin position="61"/>
        <end position="82"/>
    </location>
</feature>
<dbReference type="GO" id="GO:0005886">
    <property type="term" value="C:plasma membrane"/>
    <property type="evidence" value="ECO:0007669"/>
    <property type="project" value="TreeGrafter"/>
</dbReference>
<comment type="caution">
    <text evidence="2">The sequence shown here is derived from an EMBL/GenBank/DDBJ whole genome shotgun (WGS) entry which is preliminary data.</text>
</comment>
<dbReference type="PANTHER" id="PTHR38598:SF1">
    <property type="entry name" value="INNER MEMBRANE PROTEIN YJCH"/>
    <property type="match status" value="1"/>
</dbReference>
<dbReference type="Pfam" id="PF04341">
    <property type="entry name" value="DUF485"/>
    <property type="match status" value="1"/>
</dbReference>
<protein>
    <submittedName>
        <fullName evidence="2">Putative membrane protein, clustering with actp</fullName>
    </submittedName>
</protein>
<proteinExistence type="predicted"/>
<dbReference type="AlphaFoldDB" id="A0A0W8FY56"/>
<dbReference type="InterPro" id="IPR052959">
    <property type="entry name" value="Inner_membrane_assoc"/>
</dbReference>
<keyword evidence="1" id="KW-1133">Transmembrane helix</keyword>
<evidence type="ECO:0000256" key="1">
    <source>
        <dbReference type="SAM" id="Phobius"/>
    </source>
</evidence>
<feature type="transmembrane region" description="Helical" evidence="1">
    <location>
        <begin position="25"/>
        <end position="49"/>
    </location>
</feature>
<gene>
    <name evidence="2" type="ORF">ASZ90_004469</name>
</gene>
<sequence length="104" mass="11944">MGIKAERVTTILNSEKFKDLVKKRLTVSITLTVIILVVYFGFILTIAFYKEFLAIKIGEHLTLGLPIGIGVIIFAWLLTGIYTRWANRKYDKAVRELRNEVLED</sequence>